<evidence type="ECO:0000313" key="2">
    <source>
        <dbReference type="Proteomes" id="UP000595374"/>
    </source>
</evidence>
<proteinExistence type="predicted"/>
<organism evidence="1 2">
    <name type="scientific">Brevibacterium casei</name>
    <dbReference type="NCBI Taxonomy" id="33889"/>
    <lineage>
        <taxon>Bacteria</taxon>
        <taxon>Bacillati</taxon>
        <taxon>Actinomycetota</taxon>
        <taxon>Actinomycetes</taxon>
        <taxon>Micrococcales</taxon>
        <taxon>Brevibacteriaceae</taxon>
        <taxon>Brevibacterium</taxon>
    </lineage>
</organism>
<accession>A0A7T4A169</accession>
<dbReference type="AlphaFoldDB" id="A0A7T4A169"/>
<sequence length="182" mass="20051">MNAEWIIDDPSIPDDAFAYRRIKIDSDILLDSATGEPTLNITAYRYRDDGMSVYVSSAMSEFGVTDTDLIDWNIGLGLARFSAWTVRKQERGEQFTSTQVTTGTVPPGEDVEIRGGIILSEATDSITSEEVRKSHGLIRVSETPPARAVWNVFRNKLIQGSAAKVAFFGPWRDASGVNSDSE</sequence>
<gene>
    <name evidence="1" type="ORF">I6H47_05550</name>
</gene>
<dbReference type="Proteomes" id="UP000595374">
    <property type="component" value="Chromosome"/>
</dbReference>
<reference evidence="1 2" key="1">
    <citation type="submission" date="2020-12" db="EMBL/GenBank/DDBJ databases">
        <title>FDA dAtabase for Regulatory Grade micrObial Sequences (FDA-ARGOS): Supporting development and validation of Infectious Disease Dx tests.</title>
        <authorList>
            <person name="Sproer C."/>
            <person name="Gronow S."/>
            <person name="Severitt S."/>
            <person name="Schroder I."/>
            <person name="Tallon L."/>
            <person name="Sadzewicz L."/>
            <person name="Zhao X."/>
            <person name="Boylan J."/>
            <person name="Ott S."/>
            <person name="Bowen H."/>
            <person name="Vavikolanu K."/>
            <person name="Mehta A."/>
            <person name="Aluvathingal J."/>
            <person name="Nadendla S."/>
            <person name="Lowell S."/>
            <person name="Myers T."/>
            <person name="Yan Y."/>
            <person name="Sichtig H."/>
        </authorList>
    </citation>
    <scope>NUCLEOTIDE SEQUENCE [LARGE SCALE GENOMIC DNA]</scope>
    <source>
        <strain evidence="1 2">FDAARGOS_990</strain>
    </source>
</reference>
<evidence type="ECO:0000313" key="1">
    <source>
        <dbReference type="EMBL" id="QQB15407.1"/>
    </source>
</evidence>
<dbReference type="RefSeq" id="WP_137826699.1">
    <property type="nucleotide sequence ID" value="NZ_CP065989.1"/>
</dbReference>
<name>A0A7T4A169_9MICO</name>
<dbReference type="EMBL" id="CP065989">
    <property type="protein sequence ID" value="QQB15407.1"/>
    <property type="molecule type" value="Genomic_DNA"/>
</dbReference>
<protein>
    <submittedName>
        <fullName evidence="1">Uncharacterized protein</fullName>
    </submittedName>
</protein>